<evidence type="ECO:0000313" key="4">
    <source>
        <dbReference type="Proteomes" id="UP001596154"/>
    </source>
</evidence>
<dbReference type="RefSeq" id="WP_381024430.1">
    <property type="nucleotide sequence ID" value="NZ_JBHSNY010000007.1"/>
</dbReference>
<reference evidence="4" key="1">
    <citation type="journal article" date="2019" name="Int. J. Syst. Evol. Microbiol.">
        <title>The Global Catalogue of Microorganisms (GCM) 10K type strain sequencing project: providing services to taxonomists for standard genome sequencing and annotation.</title>
        <authorList>
            <consortium name="The Broad Institute Genomics Platform"/>
            <consortium name="The Broad Institute Genome Sequencing Center for Infectious Disease"/>
            <person name="Wu L."/>
            <person name="Ma J."/>
        </authorList>
    </citation>
    <scope>NUCLEOTIDE SEQUENCE [LARGE SCALE GENOMIC DNA]</scope>
    <source>
        <strain evidence="4">CGMCC 4.7248</strain>
    </source>
</reference>
<feature type="compositionally biased region" description="Basic and acidic residues" evidence="1">
    <location>
        <begin position="43"/>
        <end position="63"/>
    </location>
</feature>
<feature type="signal peptide" evidence="2">
    <location>
        <begin position="1"/>
        <end position="19"/>
    </location>
</feature>
<feature type="region of interest" description="Disordered" evidence="1">
    <location>
        <begin position="80"/>
        <end position="99"/>
    </location>
</feature>
<proteinExistence type="predicted"/>
<feature type="chain" id="PRO_5047186113" description="Lipoprotein" evidence="2">
    <location>
        <begin position="20"/>
        <end position="276"/>
    </location>
</feature>
<comment type="caution">
    <text evidence="3">The sequence shown here is derived from an EMBL/GenBank/DDBJ whole genome shotgun (WGS) entry which is preliminary data.</text>
</comment>
<accession>A0ABW0UTX1</accession>
<feature type="region of interest" description="Disordered" evidence="1">
    <location>
        <begin position="248"/>
        <end position="276"/>
    </location>
</feature>
<evidence type="ECO:0008006" key="5">
    <source>
        <dbReference type="Google" id="ProtNLM"/>
    </source>
</evidence>
<dbReference type="Gene3D" id="2.50.20.20">
    <property type="match status" value="1"/>
</dbReference>
<name>A0ABW0UTX1_9ACTN</name>
<evidence type="ECO:0000256" key="1">
    <source>
        <dbReference type="SAM" id="MobiDB-lite"/>
    </source>
</evidence>
<evidence type="ECO:0000256" key="2">
    <source>
        <dbReference type="SAM" id="SignalP"/>
    </source>
</evidence>
<dbReference type="EMBL" id="JBHSNY010000007">
    <property type="protein sequence ID" value="MFC5636503.1"/>
    <property type="molecule type" value="Genomic_DNA"/>
</dbReference>
<keyword evidence="4" id="KW-1185">Reference proteome</keyword>
<keyword evidence="2" id="KW-0732">Signal</keyword>
<feature type="region of interest" description="Disordered" evidence="1">
    <location>
        <begin position="21"/>
        <end position="72"/>
    </location>
</feature>
<organism evidence="3 4">
    <name type="scientific">Streptomyces bullii</name>
    <dbReference type="NCBI Taxonomy" id="349910"/>
    <lineage>
        <taxon>Bacteria</taxon>
        <taxon>Bacillati</taxon>
        <taxon>Actinomycetota</taxon>
        <taxon>Actinomycetes</taxon>
        <taxon>Kitasatosporales</taxon>
        <taxon>Streptomycetaceae</taxon>
        <taxon>Streptomyces</taxon>
    </lineage>
</organism>
<dbReference type="Proteomes" id="UP001596154">
    <property type="component" value="Unassembled WGS sequence"/>
</dbReference>
<sequence>MRRTALAALCLAAATTGLTGCLPGGDKADSKPSASRQAGQHGTDGRTDHSDAPSTPQEKKKEPFAGLTGGQIAERAVKATTGASSLRMTGDLPDDESGGTIRIDMALDKKGECAGTMSLDGEGEAELIKTGDTLYMKYDEAFLRAQSEGEPKADTDAAVALLAGKWTKMSATGADAKDIATFCDLDSVLGGTEDGHSLATRGKTTTVDGTPALTLHEKDRKERHTLYVATEDEPYVLRLDSLTPGDKGSITLSDYNEPVPAQKPSGDVLDLDALSG</sequence>
<dbReference type="PROSITE" id="PS51257">
    <property type="entry name" value="PROKAR_LIPOPROTEIN"/>
    <property type="match status" value="1"/>
</dbReference>
<protein>
    <recommendedName>
        <fullName evidence="5">Lipoprotein</fullName>
    </recommendedName>
</protein>
<gene>
    <name evidence="3" type="ORF">ACFPZJ_22420</name>
</gene>
<evidence type="ECO:0000313" key="3">
    <source>
        <dbReference type="EMBL" id="MFC5636503.1"/>
    </source>
</evidence>